<feature type="compositionally biased region" description="Basic and acidic residues" evidence="1">
    <location>
        <begin position="228"/>
        <end position="241"/>
    </location>
</feature>
<proteinExistence type="predicted"/>
<protein>
    <submittedName>
        <fullName evidence="2">Uncharacterized protein</fullName>
    </submittedName>
</protein>
<dbReference type="AlphaFoldDB" id="A0A5B7E5I1"/>
<feature type="compositionally biased region" description="Basic and acidic residues" evidence="1">
    <location>
        <begin position="1"/>
        <end position="15"/>
    </location>
</feature>
<sequence length="333" mass="34936">MDKRELRDGNTREGSGDGDVAEYCEKLGISIEERPHLLPLARAALLHPLPSRWTPTGQDISPTTDSLTEELDEEELQISEFLKAHVSDEKPIHNDGNVPSEHTTTDACTLTSQCLRASDGPPLRPSTHPSRPCVISTLNGVEKESGEKKCRSDSEGSDGGGSRGRESSVPVPSKGGEGNDHADSKTQEDISVNVKDLNQKEDRCGDSVRESNGKECEASDGNANSDVEDSRQWTEQEHDHSVSSPHRPSTASSSALGPAMFTGKDGLGRGLGRAPLGTPSSLATPPPLGRPSLGGSLMGAARVPPIGGQLTPLAPIAAASRGGPPQLVSVASV</sequence>
<dbReference type="Proteomes" id="UP000324222">
    <property type="component" value="Unassembled WGS sequence"/>
</dbReference>
<keyword evidence="3" id="KW-1185">Reference proteome</keyword>
<feature type="compositionally biased region" description="Basic and acidic residues" evidence="1">
    <location>
        <begin position="141"/>
        <end position="154"/>
    </location>
</feature>
<feature type="compositionally biased region" description="Low complexity" evidence="1">
    <location>
        <begin position="242"/>
        <end position="255"/>
    </location>
</feature>
<name>A0A5B7E5I1_PORTR</name>
<organism evidence="2 3">
    <name type="scientific">Portunus trituberculatus</name>
    <name type="common">Swimming crab</name>
    <name type="synonym">Neptunus trituberculatus</name>
    <dbReference type="NCBI Taxonomy" id="210409"/>
    <lineage>
        <taxon>Eukaryota</taxon>
        <taxon>Metazoa</taxon>
        <taxon>Ecdysozoa</taxon>
        <taxon>Arthropoda</taxon>
        <taxon>Crustacea</taxon>
        <taxon>Multicrustacea</taxon>
        <taxon>Malacostraca</taxon>
        <taxon>Eumalacostraca</taxon>
        <taxon>Eucarida</taxon>
        <taxon>Decapoda</taxon>
        <taxon>Pleocyemata</taxon>
        <taxon>Brachyura</taxon>
        <taxon>Eubrachyura</taxon>
        <taxon>Portunoidea</taxon>
        <taxon>Portunidae</taxon>
        <taxon>Portuninae</taxon>
        <taxon>Portunus</taxon>
    </lineage>
</organism>
<gene>
    <name evidence="2" type="ORF">E2C01_021797</name>
</gene>
<dbReference type="EMBL" id="VSRR010001937">
    <property type="protein sequence ID" value="MPC28587.1"/>
    <property type="molecule type" value="Genomic_DNA"/>
</dbReference>
<dbReference type="OrthoDB" id="6344460at2759"/>
<evidence type="ECO:0000313" key="3">
    <source>
        <dbReference type="Proteomes" id="UP000324222"/>
    </source>
</evidence>
<feature type="compositionally biased region" description="Low complexity" evidence="1">
    <location>
        <begin position="290"/>
        <end position="299"/>
    </location>
</feature>
<feature type="compositionally biased region" description="Basic and acidic residues" evidence="1">
    <location>
        <begin position="177"/>
        <end position="188"/>
    </location>
</feature>
<comment type="caution">
    <text evidence="2">The sequence shown here is derived from an EMBL/GenBank/DDBJ whole genome shotgun (WGS) entry which is preliminary data.</text>
</comment>
<accession>A0A5B7E5I1</accession>
<feature type="region of interest" description="Disordered" evidence="1">
    <location>
        <begin position="1"/>
        <end position="20"/>
    </location>
</feature>
<feature type="compositionally biased region" description="Basic and acidic residues" evidence="1">
    <location>
        <begin position="197"/>
        <end position="217"/>
    </location>
</feature>
<reference evidence="2 3" key="1">
    <citation type="submission" date="2019-05" db="EMBL/GenBank/DDBJ databases">
        <title>Another draft genome of Portunus trituberculatus and its Hox gene families provides insights of decapod evolution.</title>
        <authorList>
            <person name="Jeong J.-H."/>
            <person name="Song I."/>
            <person name="Kim S."/>
            <person name="Choi T."/>
            <person name="Kim D."/>
            <person name="Ryu S."/>
            <person name="Kim W."/>
        </authorList>
    </citation>
    <scope>NUCLEOTIDE SEQUENCE [LARGE SCALE GENOMIC DNA]</scope>
    <source>
        <tissue evidence="2">Muscle</tissue>
    </source>
</reference>
<evidence type="ECO:0000313" key="2">
    <source>
        <dbReference type="EMBL" id="MPC28587.1"/>
    </source>
</evidence>
<feature type="region of interest" description="Disordered" evidence="1">
    <location>
        <begin position="115"/>
        <end position="300"/>
    </location>
</feature>
<evidence type="ECO:0000256" key="1">
    <source>
        <dbReference type="SAM" id="MobiDB-lite"/>
    </source>
</evidence>